<feature type="region of interest" description="Disordered" evidence="1">
    <location>
        <begin position="241"/>
        <end position="261"/>
    </location>
</feature>
<dbReference type="EMBL" id="KZ819459">
    <property type="protein sequence ID" value="PWN39554.1"/>
    <property type="molecule type" value="Genomic_DNA"/>
</dbReference>
<dbReference type="RefSeq" id="XP_025366714.1">
    <property type="nucleotide sequence ID" value="XM_025516479.1"/>
</dbReference>
<feature type="compositionally biased region" description="Low complexity" evidence="1">
    <location>
        <begin position="628"/>
        <end position="657"/>
    </location>
</feature>
<feature type="compositionally biased region" description="Low complexity" evidence="1">
    <location>
        <begin position="25"/>
        <end position="45"/>
    </location>
</feature>
<evidence type="ECO:0000313" key="3">
    <source>
        <dbReference type="Proteomes" id="UP000245783"/>
    </source>
</evidence>
<name>A0A316VQN4_9BASI</name>
<protein>
    <submittedName>
        <fullName evidence="2">Uncharacterized protein</fullName>
    </submittedName>
</protein>
<feature type="compositionally biased region" description="Polar residues" evidence="1">
    <location>
        <begin position="1"/>
        <end position="22"/>
    </location>
</feature>
<feature type="compositionally biased region" description="Polar residues" evidence="1">
    <location>
        <begin position="529"/>
        <end position="543"/>
    </location>
</feature>
<feature type="region of interest" description="Disordered" evidence="1">
    <location>
        <begin position="821"/>
        <end position="845"/>
    </location>
</feature>
<evidence type="ECO:0000313" key="2">
    <source>
        <dbReference type="EMBL" id="PWN39554.1"/>
    </source>
</evidence>
<evidence type="ECO:0000256" key="1">
    <source>
        <dbReference type="SAM" id="MobiDB-lite"/>
    </source>
</evidence>
<feature type="compositionally biased region" description="Basic and acidic residues" evidence="1">
    <location>
        <begin position="584"/>
        <end position="605"/>
    </location>
</feature>
<dbReference type="AlphaFoldDB" id="A0A316VQN4"/>
<proteinExistence type="predicted"/>
<dbReference type="GeneID" id="37038349"/>
<reference evidence="2 3" key="1">
    <citation type="journal article" date="2018" name="Mol. Biol. Evol.">
        <title>Broad Genomic Sampling Reveals a Smut Pathogenic Ancestry of the Fungal Clade Ustilaginomycotina.</title>
        <authorList>
            <person name="Kijpornyongpan T."/>
            <person name="Mondo S.J."/>
            <person name="Barry K."/>
            <person name="Sandor L."/>
            <person name="Lee J."/>
            <person name="Lipzen A."/>
            <person name="Pangilinan J."/>
            <person name="LaButti K."/>
            <person name="Hainaut M."/>
            <person name="Henrissat B."/>
            <person name="Grigoriev I.V."/>
            <person name="Spatafora J.W."/>
            <person name="Aime M.C."/>
        </authorList>
    </citation>
    <scope>NUCLEOTIDE SEQUENCE [LARGE SCALE GENOMIC DNA]</scope>
    <source>
        <strain evidence="2 3">MCA 4658</strain>
    </source>
</reference>
<feature type="compositionally biased region" description="Basic residues" evidence="1">
    <location>
        <begin position="382"/>
        <end position="401"/>
    </location>
</feature>
<dbReference type="OrthoDB" id="10381578at2759"/>
<keyword evidence="3" id="KW-1185">Reference proteome</keyword>
<feature type="compositionally biased region" description="Basic and acidic residues" evidence="1">
    <location>
        <begin position="824"/>
        <end position="835"/>
    </location>
</feature>
<gene>
    <name evidence="2" type="ORF">IE81DRAFT_350067</name>
</gene>
<feature type="compositionally biased region" description="Basic and acidic residues" evidence="1">
    <location>
        <begin position="495"/>
        <end position="520"/>
    </location>
</feature>
<dbReference type="Proteomes" id="UP000245783">
    <property type="component" value="Unassembled WGS sequence"/>
</dbReference>
<feature type="region of interest" description="Disordered" evidence="1">
    <location>
        <begin position="494"/>
        <end position="547"/>
    </location>
</feature>
<sequence length="868" mass="95090">MLQMDQATLEQVFAQESQQLEHGNSAGTSAAASGPSPTPAAAAPARARERADSAKLTTAPSKHREGSHHPSAPRPGRAPQAIRCAAYANSTMFVHRLRQDVQDLLDEFARELLMLQRSQSLDARDVHVPVDVQVGMSPMQLFHRLWIRAGWHAIQSAWPEAHIASRRSFFEATARAFVERLECLSPCCPYPPSPLGSFSLHMPDVHHVAQGLACLFAVYTLVSTTAEAVPILQERPERYVRDDTDNKGKSKEIPMGDQHSPHCGWRVPMPVDLYNVLLHIPQHIGGTEAGHGWQSAKDDAAFALWALHGHALPRRSIKMRGDRQIFSSEAFILKKEYRNGRSFDKLSARVQDEGDDDDDDNEPRAATLLGVVDDRTAQVSGKRGKRKSTTGRSQSSKRRKAGTSAARASNDDQTFSVTGGPELDAHQQEGKEKSFWVRAVQQPIEERSVGPISAFELIPPTSLRKKTHGLWPSNRIGDQASVERHRAEFGMVMSDRSDARQSGRTDRHLDGSNETRDAEHLSAAPATRASVSTSLFDTHQPSSERPVAHGLSRADFVRNIVRAQLGEAPLIYETMLDGLSNTARRVEDESGSQSEDRSADAERAARTAPHTYRAHKRAGPSKTHSRKSANAATSTSTSSTPTATPTSRLSLAHLPPSHHLPRHRAFRPSPREGLSTLNKLLERLKEEAEGYVRSANCALGKQGDAHVSQNAAMAGLAFGKRLGDDAVCSDALVRHADADADADANEKDSELDLDLDLGSKRFEFDADGSLKRWTTSCDSTLQGGGEEEEEKNLLRSVGEEAWVRTRNEIVGRKEKAGIRALKKGSSERRKVERGGGRTVADGGGHLEKRMECGLDLDEARALEDSARG</sequence>
<feature type="region of interest" description="Disordered" evidence="1">
    <location>
        <begin position="1"/>
        <end position="78"/>
    </location>
</feature>
<feature type="compositionally biased region" description="Basic and acidic residues" evidence="1">
    <location>
        <begin position="241"/>
        <end position="254"/>
    </location>
</feature>
<dbReference type="InParanoid" id="A0A316VQN4"/>
<accession>A0A316VQN4</accession>
<feature type="compositionally biased region" description="Basic residues" evidence="1">
    <location>
        <begin position="612"/>
        <end position="627"/>
    </location>
</feature>
<feature type="compositionally biased region" description="Basic and acidic residues" evidence="1">
    <location>
        <begin position="423"/>
        <end position="432"/>
    </location>
</feature>
<feature type="region of interest" description="Disordered" evidence="1">
    <location>
        <begin position="583"/>
        <end position="673"/>
    </location>
</feature>
<organism evidence="2 3">
    <name type="scientific">Ceraceosorus guamensis</name>
    <dbReference type="NCBI Taxonomy" id="1522189"/>
    <lineage>
        <taxon>Eukaryota</taxon>
        <taxon>Fungi</taxon>
        <taxon>Dikarya</taxon>
        <taxon>Basidiomycota</taxon>
        <taxon>Ustilaginomycotina</taxon>
        <taxon>Exobasidiomycetes</taxon>
        <taxon>Ceraceosorales</taxon>
        <taxon>Ceraceosoraceae</taxon>
        <taxon>Ceraceosorus</taxon>
    </lineage>
</organism>
<feature type="region of interest" description="Disordered" evidence="1">
    <location>
        <begin position="371"/>
        <end position="432"/>
    </location>
</feature>